<keyword evidence="2" id="KW-1185">Reference proteome</keyword>
<sequence length="122" mass="14033">MAESCNFCSCPAMSDSLLRDRIALCIQNEDARERLFQERKLDLKRGVDICRAKESATTHLQAFGGKHVESTGCTEEAMIFPRRTVNRLRELKCKFCSQSHVLKKELCPAWSKRCNVCRKINH</sequence>
<evidence type="ECO:0000313" key="2">
    <source>
        <dbReference type="Proteomes" id="UP001159427"/>
    </source>
</evidence>
<protein>
    <recommendedName>
        <fullName evidence="3">Recombination activating protein 1</fullName>
    </recommendedName>
</protein>
<name>A0ABN8MKZ0_9CNID</name>
<comment type="caution">
    <text evidence="1">The sequence shown here is derived from an EMBL/GenBank/DDBJ whole genome shotgun (WGS) entry which is preliminary data.</text>
</comment>
<dbReference type="Proteomes" id="UP001159427">
    <property type="component" value="Unassembled WGS sequence"/>
</dbReference>
<evidence type="ECO:0000313" key="1">
    <source>
        <dbReference type="EMBL" id="CAH3030227.1"/>
    </source>
</evidence>
<dbReference type="EMBL" id="CALNXI010000620">
    <property type="protein sequence ID" value="CAH3030227.1"/>
    <property type="molecule type" value="Genomic_DNA"/>
</dbReference>
<proteinExistence type="predicted"/>
<accession>A0ABN8MKZ0</accession>
<gene>
    <name evidence="1" type="ORF">PEVE_00037652</name>
</gene>
<evidence type="ECO:0008006" key="3">
    <source>
        <dbReference type="Google" id="ProtNLM"/>
    </source>
</evidence>
<organism evidence="1 2">
    <name type="scientific">Porites evermanni</name>
    <dbReference type="NCBI Taxonomy" id="104178"/>
    <lineage>
        <taxon>Eukaryota</taxon>
        <taxon>Metazoa</taxon>
        <taxon>Cnidaria</taxon>
        <taxon>Anthozoa</taxon>
        <taxon>Hexacorallia</taxon>
        <taxon>Scleractinia</taxon>
        <taxon>Fungiina</taxon>
        <taxon>Poritidae</taxon>
        <taxon>Porites</taxon>
    </lineage>
</organism>
<reference evidence="1 2" key="1">
    <citation type="submission" date="2022-05" db="EMBL/GenBank/DDBJ databases">
        <authorList>
            <consortium name="Genoscope - CEA"/>
            <person name="William W."/>
        </authorList>
    </citation>
    <scope>NUCLEOTIDE SEQUENCE [LARGE SCALE GENOMIC DNA]</scope>
</reference>